<dbReference type="AlphaFoldDB" id="A0A4Y3TV93"/>
<organism evidence="1 2">
    <name type="scientific">Acetobacter peroxydans</name>
    <dbReference type="NCBI Taxonomy" id="104098"/>
    <lineage>
        <taxon>Bacteria</taxon>
        <taxon>Pseudomonadati</taxon>
        <taxon>Pseudomonadota</taxon>
        <taxon>Alphaproteobacteria</taxon>
        <taxon>Acetobacterales</taxon>
        <taxon>Acetobacteraceae</taxon>
        <taxon>Acetobacter</taxon>
    </lineage>
</organism>
<dbReference type="Pfam" id="PF22764">
    <property type="entry name" value="E217_Gp32"/>
    <property type="match status" value="1"/>
</dbReference>
<dbReference type="EMBL" id="BJMV01000012">
    <property type="protein sequence ID" value="GEB86346.1"/>
    <property type="molecule type" value="Genomic_DNA"/>
</dbReference>
<proteinExistence type="predicted"/>
<evidence type="ECO:0000313" key="2">
    <source>
        <dbReference type="Proteomes" id="UP000317730"/>
    </source>
</evidence>
<dbReference type="InterPro" id="IPR054440">
    <property type="entry name" value="Gp32-like"/>
</dbReference>
<comment type="caution">
    <text evidence="1">The sequence shown here is derived from an EMBL/GenBank/DDBJ whole genome shotgun (WGS) entry which is preliminary data.</text>
</comment>
<gene>
    <name evidence="1" type="ORF">APE01nite_21430</name>
</gene>
<evidence type="ECO:0008006" key="3">
    <source>
        <dbReference type="Google" id="ProtNLM"/>
    </source>
</evidence>
<dbReference type="Proteomes" id="UP000317730">
    <property type="component" value="Unassembled WGS sequence"/>
</dbReference>
<name>A0A4Y3TV93_9PROT</name>
<protein>
    <recommendedName>
        <fullName evidence="3">Tail protein</fullName>
    </recommendedName>
</protein>
<reference evidence="1 2" key="1">
    <citation type="submission" date="2019-06" db="EMBL/GenBank/DDBJ databases">
        <title>Whole genome shotgun sequence of Acetobacter peroxydans NBRC 13755.</title>
        <authorList>
            <person name="Hosoyama A."/>
            <person name="Uohara A."/>
            <person name="Ohji S."/>
            <person name="Ichikawa N."/>
        </authorList>
    </citation>
    <scope>NUCLEOTIDE SEQUENCE [LARGE SCALE GENOMIC DNA]</scope>
    <source>
        <strain evidence="1 2">NBRC 13755</strain>
    </source>
</reference>
<dbReference type="RefSeq" id="WP_141377406.1">
    <property type="nucleotide sequence ID" value="NZ_BAPL01000010.1"/>
</dbReference>
<keyword evidence="2" id="KW-1185">Reference proteome</keyword>
<sequence>MAYDITAANAVFTITVAGLYNAPITLQNFAADQAWDTAEQNCAETEMSVDGYLNTGWTPAPVDQVIHFSAGSESVLVFEAIMAAQQTARALFRLGGELTLTGTGRRYTMVNGVLRAMAVAPSAGRVLHPRSFAIRWQSVWPAGV</sequence>
<dbReference type="OrthoDB" id="7506990at2"/>
<accession>A0A4Y3TV93</accession>
<evidence type="ECO:0000313" key="1">
    <source>
        <dbReference type="EMBL" id="GEB86346.1"/>
    </source>
</evidence>